<protein>
    <submittedName>
        <fullName evidence="1">SRPBCC family protein</fullName>
    </submittedName>
</protein>
<accession>A0ABV6QX66</accession>
<name>A0ABV6QX66_9ACTN</name>
<reference evidence="1 2" key="1">
    <citation type="submission" date="2024-09" db="EMBL/GenBank/DDBJ databases">
        <authorList>
            <person name="Sun Q."/>
            <person name="Mori K."/>
        </authorList>
    </citation>
    <scope>NUCLEOTIDE SEQUENCE [LARGE SCALE GENOMIC DNA]</scope>
    <source>
        <strain evidence="1 2">CGMCC 1.15906</strain>
    </source>
</reference>
<comment type="caution">
    <text evidence="1">The sequence shown here is derived from an EMBL/GenBank/DDBJ whole genome shotgun (WGS) entry which is preliminary data.</text>
</comment>
<dbReference type="SUPFAM" id="SSF55961">
    <property type="entry name" value="Bet v1-like"/>
    <property type="match status" value="1"/>
</dbReference>
<dbReference type="Proteomes" id="UP001589890">
    <property type="component" value="Unassembled WGS sequence"/>
</dbReference>
<organism evidence="1 2">
    <name type="scientific">Kribbella deserti</name>
    <dbReference type="NCBI Taxonomy" id="1926257"/>
    <lineage>
        <taxon>Bacteria</taxon>
        <taxon>Bacillati</taxon>
        <taxon>Actinomycetota</taxon>
        <taxon>Actinomycetes</taxon>
        <taxon>Propionibacteriales</taxon>
        <taxon>Kribbellaceae</taxon>
        <taxon>Kribbella</taxon>
    </lineage>
</organism>
<sequence>MHTNPLSRAVTRSISIQAAPEAVFGFVADPNTLPLWAPGAAKSVRPDGDQWVLHSGEGETRVIVRASEELGTVDLLMAEDPSRGVFTRVLPNGGGSEYQFTLFFPDGTPEDAVATQVAVIDDELEAVRDHCEATRES</sequence>
<dbReference type="EMBL" id="JBHLTC010000048">
    <property type="protein sequence ID" value="MFC0629236.1"/>
    <property type="molecule type" value="Genomic_DNA"/>
</dbReference>
<dbReference type="Gene3D" id="3.30.530.20">
    <property type="match status" value="1"/>
</dbReference>
<evidence type="ECO:0000313" key="1">
    <source>
        <dbReference type="EMBL" id="MFC0629236.1"/>
    </source>
</evidence>
<dbReference type="InterPro" id="IPR019587">
    <property type="entry name" value="Polyketide_cyclase/dehydratase"/>
</dbReference>
<dbReference type="Pfam" id="PF10604">
    <property type="entry name" value="Polyketide_cyc2"/>
    <property type="match status" value="1"/>
</dbReference>
<keyword evidence="2" id="KW-1185">Reference proteome</keyword>
<evidence type="ECO:0000313" key="2">
    <source>
        <dbReference type="Proteomes" id="UP001589890"/>
    </source>
</evidence>
<dbReference type="InterPro" id="IPR023393">
    <property type="entry name" value="START-like_dom_sf"/>
</dbReference>
<dbReference type="CDD" id="cd07812">
    <property type="entry name" value="SRPBCC"/>
    <property type="match status" value="1"/>
</dbReference>
<dbReference type="RefSeq" id="WP_380056966.1">
    <property type="nucleotide sequence ID" value="NZ_JBHLTC010000048.1"/>
</dbReference>
<gene>
    <name evidence="1" type="ORF">ACFFGN_34545</name>
</gene>
<proteinExistence type="predicted"/>